<name>A0AAV4T2C2_9ARAC</name>
<evidence type="ECO:0000313" key="2">
    <source>
        <dbReference type="Proteomes" id="UP001054837"/>
    </source>
</evidence>
<evidence type="ECO:0000313" key="1">
    <source>
        <dbReference type="EMBL" id="GIY39401.1"/>
    </source>
</evidence>
<reference evidence="1 2" key="1">
    <citation type="submission" date="2021-06" db="EMBL/GenBank/DDBJ databases">
        <title>Caerostris darwini draft genome.</title>
        <authorList>
            <person name="Kono N."/>
            <person name="Arakawa K."/>
        </authorList>
    </citation>
    <scope>NUCLEOTIDE SEQUENCE [LARGE SCALE GENOMIC DNA]</scope>
</reference>
<protein>
    <submittedName>
        <fullName evidence="1">Uncharacterized protein</fullName>
    </submittedName>
</protein>
<dbReference type="AlphaFoldDB" id="A0AAV4T2C2"/>
<dbReference type="Proteomes" id="UP001054837">
    <property type="component" value="Unassembled WGS sequence"/>
</dbReference>
<dbReference type="EMBL" id="BPLQ01008804">
    <property type="protein sequence ID" value="GIY39401.1"/>
    <property type="molecule type" value="Genomic_DNA"/>
</dbReference>
<accession>A0AAV4T2C2</accession>
<keyword evidence="2" id="KW-1185">Reference proteome</keyword>
<sequence length="95" mass="10848">MTCSRLPGALPRLGRGIVERDDEGWTTFMARGRRDHRNTSQSSDDELWLFLFFFSAVFRLSSITMTCSRLPGALPRLGRGIVERDDEGWVCQLLL</sequence>
<comment type="caution">
    <text evidence="1">The sequence shown here is derived from an EMBL/GenBank/DDBJ whole genome shotgun (WGS) entry which is preliminary data.</text>
</comment>
<proteinExistence type="predicted"/>
<organism evidence="1 2">
    <name type="scientific">Caerostris darwini</name>
    <dbReference type="NCBI Taxonomy" id="1538125"/>
    <lineage>
        <taxon>Eukaryota</taxon>
        <taxon>Metazoa</taxon>
        <taxon>Ecdysozoa</taxon>
        <taxon>Arthropoda</taxon>
        <taxon>Chelicerata</taxon>
        <taxon>Arachnida</taxon>
        <taxon>Araneae</taxon>
        <taxon>Araneomorphae</taxon>
        <taxon>Entelegynae</taxon>
        <taxon>Araneoidea</taxon>
        <taxon>Araneidae</taxon>
        <taxon>Caerostris</taxon>
    </lineage>
</organism>
<gene>
    <name evidence="1" type="ORF">CDAR_459101</name>
</gene>